<dbReference type="InterPro" id="IPR001304">
    <property type="entry name" value="C-type_lectin-like"/>
</dbReference>
<dbReference type="PANTHER" id="PTHR30273:SF2">
    <property type="entry name" value="PROTEIN FECR"/>
    <property type="match status" value="1"/>
</dbReference>
<dbReference type="Proteomes" id="UP000324479">
    <property type="component" value="Unassembled WGS sequence"/>
</dbReference>
<proteinExistence type="predicted"/>
<dbReference type="InterPro" id="IPR006860">
    <property type="entry name" value="FecR"/>
</dbReference>
<dbReference type="Gene3D" id="3.10.100.10">
    <property type="entry name" value="Mannose-Binding Protein A, subunit A"/>
    <property type="match status" value="2"/>
</dbReference>
<evidence type="ECO:0000259" key="2">
    <source>
        <dbReference type="PROSITE" id="PS50041"/>
    </source>
</evidence>
<dbReference type="InterPro" id="IPR012373">
    <property type="entry name" value="Ferrdict_sens_TM"/>
</dbReference>
<evidence type="ECO:0000256" key="1">
    <source>
        <dbReference type="SAM" id="Phobius"/>
    </source>
</evidence>
<dbReference type="PROSITE" id="PS50041">
    <property type="entry name" value="C_TYPE_LECTIN_2"/>
    <property type="match status" value="1"/>
</dbReference>
<keyword evidence="1" id="KW-0812">Transmembrane</keyword>
<keyword evidence="1" id="KW-1133">Transmembrane helix</keyword>
<dbReference type="Pfam" id="PF00059">
    <property type="entry name" value="Lectin_C"/>
    <property type="match status" value="1"/>
</dbReference>
<keyword evidence="4" id="KW-1185">Reference proteome</keyword>
<gene>
    <name evidence="3" type="ORF">FYK55_26670</name>
</gene>
<reference evidence="3 4" key="1">
    <citation type="submission" date="2019-08" db="EMBL/GenBank/DDBJ databases">
        <authorList>
            <person name="Dhanesh K."/>
            <person name="Kumar G."/>
            <person name="Sasikala C."/>
            <person name="Venkata Ramana C."/>
        </authorList>
    </citation>
    <scope>NUCLEOTIDE SEQUENCE [LARGE SCALE GENOMIC DNA]</scope>
    <source>
        <strain evidence="3 4">JC645</strain>
    </source>
</reference>
<name>A0A5M6CWD4_9BACT</name>
<dbReference type="InterPro" id="IPR016187">
    <property type="entry name" value="CTDL_fold"/>
</dbReference>
<dbReference type="EMBL" id="VWOX01000027">
    <property type="protein sequence ID" value="KAA5538700.1"/>
    <property type="molecule type" value="Genomic_DNA"/>
</dbReference>
<dbReference type="SMART" id="SM00034">
    <property type="entry name" value="CLECT"/>
    <property type="match status" value="1"/>
</dbReference>
<organism evidence="3 4">
    <name type="scientific">Roseiconus nitratireducens</name>
    <dbReference type="NCBI Taxonomy" id="2605748"/>
    <lineage>
        <taxon>Bacteria</taxon>
        <taxon>Pseudomonadati</taxon>
        <taxon>Planctomycetota</taxon>
        <taxon>Planctomycetia</taxon>
        <taxon>Pirellulales</taxon>
        <taxon>Pirellulaceae</taxon>
        <taxon>Roseiconus</taxon>
    </lineage>
</organism>
<accession>A0A5M6CWD4</accession>
<dbReference type="Pfam" id="PF04773">
    <property type="entry name" value="FecR"/>
    <property type="match status" value="1"/>
</dbReference>
<dbReference type="InterPro" id="IPR016186">
    <property type="entry name" value="C-type_lectin-like/link_sf"/>
</dbReference>
<dbReference type="AlphaFoldDB" id="A0A5M6CWD4"/>
<evidence type="ECO:0000313" key="4">
    <source>
        <dbReference type="Proteomes" id="UP000324479"/>
    </source>
</evidence>
<dbReference type="GO" id="GO:0016989">
    <property type="term" value="F:sigma factor antagonist activity"/>
    <property type="evidence" value="ECO:0007669"/>
    <property type="project" value="TreeGrafter"/>
</dbReference>
<protein>
    <recommendedName>
        <fullName evidence="2">C-type lectin domain-containing protein</fullName>
    </recommendedName>
</protein>
<dbReference type="PANTHER" id="PTHR30273">
    <property type="entry name" value="PERIPLASMIC SIGNAL SENSOR AND SIGMA FACTOR ACTIVATOR FECR-RELATED"/>
    <property type="match status" value="1"/>
</dbReference>
<keyword evidence="1" id="KW-0472">Membrane</keyword>
<sequence length="638" mass="69667">MNESDQNVGDPDETFLALTNRMCDGTITPDELERLGGLLREDPERRETYLAYVSLHAHLMWQYRTGESAANLASDRAADPGVATGGDLSCGVEPSQRVSGTAGGFTTWLASRPVTVGAVLATAVLALLGVTLIPWSGRATIGTEDRPTTTATPFVATLRETSGAFWTDQQVALNAGARVPTGEVRIERGEAELVFDSGAQLILRGPARMTLESSLSASLHSGQLVAHMPSTAVGFRVQTPTAVFVDQGTEFGLLAEPDGTSEVHVFRGQVDVLALAEDGGAAAANPLELVDGQARRISQRGNVGSQVAYSKARFGLLSQRVAEPIAWPVAEGGNGHYYQLVISDKPVTWHEAALKSANTYFRGLPGHLASVTSAAEDEFIVGQLIRQEPIRGIWIGLTDVLKESQFQWITGEPVEYTHWANVPTQQPDNFREADWHGGEDYGMYSKLLPKYPWAWNDLSIDSMHEKVSAYLVEYEPAVNTLRQTSMSLPPVRWDESEGGNGHHYRLVLSFESASWQEVRQRAQDSQFNGVAGDLVSLQSDAEMQFVIEKLLRVCGIPEQMIGLSGSSFEDLTWTDGSDPDTAQIGKPLLPANGFYGLLRWDATRNHPPSYGWSIQTRAMDVQPSDWFGYIVEYPDDIP</sequence>
<feature type="transmembrane region" description="Helical" evidence="1">
    <location>
        <begin position="114"/>
        <end position="135"/>
    </location>
</feature>
<comment type="caution">
    <text evidence="3">The sequence shown here is derived from an EMBL/GenBank/DDBJ whole genome shotgun (WGS) entry which is preliminary data.</text>
</comment>
<feature type="domain" description="C-type lectin" evidence="2">
    <location>
        <begin position="333"/>
        <end position="457"/>
    </location>
</feature>
<dbReference type="RefSeq" id="WP_150079697.1">
    <property type="nucleotide sequence ID" value="NZ_VWOX01000027.1"/>
</dbReference>
<evidence type="ECO:0000313" key="3">
    <source>
        <dbReference type="EMBL" id="KAA5538700.1"/>
    </source>
</evidence>
<dbReference type="SUPFAM" id="SSF56436">
    <property type="entry name" value="C-type lectin-like"/>
    <property type="match status" value="2"/>
</dbReference>